<evidence type="ECO:0000313" key="2">
    <source>
        <dbReference type="Proteomes" id="UP000325785"/>
    </source>
</evidence>
<reference evidence="1 2" key="1">
    <citation type="submission" date="2018-08" db="EMBL/GenBank/DDBJ databases">
        <title>Genetic Globetrotter - A new plasmid hitch-hiking vast phylogenetic and geographic distances.</title>
        <authorList>
            <person name="Vollmers J."/>
            <person name="Petersen J."/>
        </authorList>
    </citation>
    <scope>NUCLEOTIDE SEQUENCE [LARGE SCALE GENOMIC DNA]</scope>
    <source>
        <strain evidence="1 2">DSM 26383</strain>
    </source>
</reference>
<sequence length="79" mass="8147">MDETIAKLLAAASQAQGAAGDMIEAVREGSITPHDNVGSGDTATILADGLRILIELTESDTGSAGQLHGALIRFLEDRV</sequence>
<dbReference type="RefSeq" id="WP_143100561.1">
    <property type="nucleotide sequence ID" value="NZ_CP031598.1"/>
</dbReference>
<dbReference type="KEGG" id="rid:RIdsm_03679"/>
<proteinExistence type="predicted"/>
<evidence type="ECO:0000313" key="1">
    <source>
        <dbReference type="EMBL" id="QEW27858.1"/>
    </source>
</evidence>
<dbReference type="EMBL" id="CP031598">
    <property type="protein sequence ID" value="QEW27858.1"/>
    <property type="molecule type" value="Genomic_DNA"/>
</dbReference>
<accession>A0A5P3AHQ7</accession>
<organism evidence="1 2">
    <name type="scientific">Roseovarius indicus</name>
    <dbReference type="NCBI Taxonomy" id="540747"/>
    <lineage>
        <taxon>Bacteria</taxon>
        <taxon>Pseudomonadati</taxon>
        <taxon>Pseudomonadota</taxon>
        <taxon>Alphaproteobacteria</taxon>
        <taxon>Rhodobacterales</taxon>
        <taxon>Roseobacteraceae</taxon>
        <taxon>Roseovarius</taxon>
    </lineage>
</organism>
<dbReference type="Proteomes" id="UP000325785">
    <property type="component" value="Chromosome"/>
</dbReference>
<gene>
    <name evidence="1" type="ORF">RIdsm_03679</name>
</gene>
<name>A0A5P3AHQ7_9RHOB</name>
<dbReference type="AlphaFoldDB" id="A0A5P3AHQ7"/>
<protein>
    <submittedName>
        <fullName evidence="1">Uncharacterized protein</fullName>
    </submittedName>
</protein>
<dbReference type="OrthoDB" id="7874892at2"/>